<dbReference type="InterPro" id="IPR015919">
    <property type="entry name" value="Cadherin-like_sf"/>
</dbReference>
<evidence type="ECO:0000256" key="1">
    <source>
        <dbReference type="ARBA" id="ARBA00004370"/>
    </source>
</evidence>
<dbReference type="Proteomes" id="UP001529510">
    <property type="component" value="Unassembled WGS sequence"/>
</dbReference>
<dbReference type="Gene3D" id="2.60.40.60">
    <property type="entry name" value="Cadherins"/>
    <property type="match status" value="1"/>
</dbReference>
<dbReference type="InterPro" id="IPR002126">
    <property type="entry name" value="Cadherin-like_dom"/>
</dbReference>
<sequence length="53" mass="6047">IRSDKDINWQMVEYGLTGHGADKAPYNLFVINPENGYVRVTGLLDREKTSSYN</sequence>
<protein>
    <recommendedName>
        <fullName evidence="4">Cadherin domain-containing protein</fullName>
    </recommendedName>
</protein>
<feature type="domain" description="Cadherin" evidence="4">
    <location>
        <begin position="3"/>
        <end position="53"/>
    </location>
</feature>
<accession>A0ABD0NR90</accession>
<dbReference type="GO" id="GO:0005509">
    <property type="term" value="F:calcium ion binding"/>
    <property type="evidence" value="ECO:0007669"/>
    <property type="project" value="UniProtKB-UniRule"/>
</dbReference>
<keyword evidence="3" id="KW-0106">Calcium</keyword>
<name>A0ABD0NR90_CIRMR</name>
<dbReference type="EMBL" id="JAMKFB020000020">
    <property type="protein sequence ID" value="KAL0164242.1"/>
    <property type="molecule type" value="Genomic_DNA"/>
</dbReference>
<evidence type="ECO:0000313" key="6">
    <source>
        <dbReference type="Proteomes" id="UP001529510"/>
    </source>
</evidence>
<proteinExistence type="predicted"/>
<evidence type="ECO:0000256" key="2">
    <source>
        <dbReference type="ARBA" id="ARBA00023136"/>
    </source>
</evidence>
<dbReference type="CDD" id="cd11304">
    <property type="entry name" value="Cadherin_repeat"/>
    <property type="match status" value="1"/>
</dbReference>
<gene>
    <name evidence="5" type="ORF">M9458_039995</name>
</gene>
<reference evidence="5 6" key="1">
    <citation type="submission" date="2024-05" db="EMBL/GenBank/DDBJ databases">
        <title>Genome sequencing and assembly of Indian major carp, Cirrhinus mrigala (Hamilton, 1822).</title>
        <authorList>
            <person name="Mohindra V."/>
            <person name="Chowdhury L.M."/>
            <person name="Lal K."/>
            <person name="Jena J.K."/>
        </authorList>
    </citation>
    <scope>NUCLEOTIDE SEQUENCE [LARGE SCALE GENOMIC DNA]</scope>
    <source>
        <strain evidence="5">CM1030</strain>
        <tissue evidence="5">Blood</tissue>
    </source>
</reference>
<comment type="caution">
    <text evidence="5">The sequence shown here is derived from an EMBL/GenBank/DDBJ whole genome shotgun (WGS) entry which is preliminary data.</text>
</comment>
<feature type="non-terminal residue" evidence="5">
    <location>
        <position position="53"/>
    </location>
</feature>
<dbReference type="PROSITE" id="PS50268">
    <property type="entry name" value="CADHERIN_2"/>
    <property type="match status" value="1"/>
</dbReference>
<evidence type="ECO:0000313" key="5">
    <source>
        <dbReference type="EMBL" id="KAL0164242.1"/>
    </source>
</evidence>
<feature type="non-terminal residue" evidence="5">
    <location>
        <position position="1"/>
    </location>
</feature>
<evidence type="ECO:0000256" key="3">
    <source>
        <dbReference type="PROSITE-ProRule" id="PRU00043"/>
    </source>
</evidence>
<dbReference type="SUPFAM" id="SSF49313">
    <property type="entry name" value="Cadherin-like"/>
    <property type="match status" value="1"/>
</dbReference>
<dbReference type="AlphaFoldDB" id="A0ABD0NR90"/>
<evidence type="ECO:0000259" key="4">
    <source>
        <dbReference type="PROSITE" id="PS50268"/>
    </source>
</evidence>
<dbReference type="GO" id="GO:0016020">
    <property type="term" value="C:membrane"/>
    <property type="evidence" value="ECO:0007669"/>
    <property type="project" value="UniProtKB-SubCell"/>
</dbReference>
<keyword evidence="6" id="KW-1185">Reference proteome</keyword>
<comment type="subcellular location">
    <subcellularLocation>
        <location evidence="1">Membrane</location>
    </subcellularLocation>
</comment>
<keyword evidence="2" id="KW-0472">Membrane</keyword>
<organism evidence="5 6">
    <name type="scientific">Cirrhinus mrigala</name>
    <name type="common">Mrigala</name>
    <dbReference type="NCBI Taxonomy" id="683832"/>
    <lineage>
        <taxon>Eukaryota</taxon>
        <taxon>Metazoa</taxon>
        <taxon>Chordata</taxon>
        <taxon>Craniata</taxon>
        <taxon>Vertebrata</taxon>
        <taxon>Euteleostomi</taxon>
        <taxon>Actinopterygii</taxon>
        <taxon>Neopterygii</taxon>
        <taxon>Teleostei</taxon>
        <taxon>Ostariophysi</taxon>
        <taxon>Cypriniformes</taxon>
        <taxon>Cyprinidae</taxon>
        <taxon>Labeoninae</taxon>
        <taxon>Labeonini</taxon>
        <taxon>Cirrhinus</taxon>
    </lineage>
</organism>